<evidence type="ECO:0000313" key="1">
    <source>
        <dbReference type="EMBL" id="MFC6035693.1"/>
    </source>
</evidence>
<protein>
    <recommendedName>
        <fullName evidence="3">CopG family transcriptional regulator</fullName>
    </recommendedName>
</protein>
<name>A0ABW1KYC3_9PROT</name>
<accession>A0ABW1KYC3</accession>
<evidence type="ECO:0008006" key="3">
    <source>
        <dbReference type="Google" id="ProtNLM"/>
    </source>
</evidence>
<dbReference type="EMBL" id="JBHPON010000001">
    <property type="protein sequence ID" value="MFC6035693.1"/>
    <property type="molecule type" value="Genomic_DNA"/>
</dbReference>
<sequence>MSQNKAAAPEKRVEKLQIMVADSELSMIDDWRFENRAASRSAAIRSLIYLGLELTKTDPEQAGKLLEQLDRA</sequence>
<evidence type="ECO:0000313" key="2">
    <source>
        <dbReference type="Proteomes" id="UP001596116"/>
    </source>
</evidence>
<organism evidence="1 2">
    <name type="scientific">Hyphococcus aureus</name>
    <dbReference type="NCBI Taxonomy" id="2666033"/>
    <lineage>
        <taxon>Bacteria</taxon>
        <taxon>Pseudomonadati</taxon>
        <taxon>Pseudomonadota</taxon>
        <taxon>Alphaproteobacteria</taxon>
        <taxon>Parvularculales</taxon>
        <taxon>Parvularculaceae</taxon>
        <taxon>Hyphococcus</taxon>
    </lineage>
</organism>
<proteinExistence type="predicted"/>
<keyword evidence="2" id="KW-1185">Reference proteome</keyword>
<gene>
    <name evidence="1" type="ORF">ACFMB1_09080</name>
</gene>
<reference evidence="1 2" key="1">
    <citation type="submission" date="2024-09" db="EMBL/GenBank/DDBJ databases">
        <authorList>
            <person name="Zhang Z.-H."/>
        </authorList>
    </citation>
    <scope>NUCLEOTIDE SEQUENCE [LARGE SCALE GENOMIC DNA]</scope>
    <source>
        <strain evidence="1 2">HHTR114</strain>
    </source>
</reference>
<dbReference type="Proteomes" id="UP001596116">
    <property type="component" value="Unassembled WGS sequence"/>
</dbReference>
<comment type="caution">
    <text evidence="1">The sequence shown here is derived from an EMBL/GenBank/DDBJ whole genome shotgun (WGS) entry which is preliminary data.</text>
</comment>
<dbReference type="RefSeq" id="WP_379878811.1">
    <property type="nucleotide sequence ID" value="NZ_JBHPON010000001.1"/>
</dbReference>